<dbReference type="Proteomes" id="UP001432190">
    <property type="component" value="Chromosome"/>
</dbReference>
<evidence type="ECO:0000313" key="2">
    <source>
        <dbReference type="Proteomes" id="UP001432190"/>
    </source>
</evidence>
<dbReference type="EMBL" id="CP108084">
    <property type="protein sequence ID" value="WUP48511.1"/>
    <property type="molecule type" value="Genomic_DNA"/>
</dbReference>
<organism evidence="1 2">
    <name type="scientific">Micromonospora globbae</name>
    <dbReference type="NCBI Taxonomy" id="1894969"/>
    <lineage>
        <taxon>Bacteria</taxon>
        <taxon>Bacillati</taxon>
        <taxon>Actinomycetota</taxon>
        <taxon>Actinomycetes</taxon>
        <taxon>Micromonosporales</taxon>
        <taxon>Micromonosporaceae</taxon>
        <taxon>Micromonospora</taxon>
    </lineage>
</organism>
<proteinExistence type="predicted"/>
<accession>A0ABZ1S2M5</accession>
<evidence type="ECO:0000313" key="1">
    <source>
        <dbReference type="EMBL" id="WUP48511.1"/>
    </source>
</evidence>
<protein>
    <submittedName>
        <fullName evidence="1">Uncharacterized protein</fullName>
    </submittedName>
</protein>
<dbReference type="RefSeq" id="WP_328850980.1">
    <property type="nucleotide sequence ID" value="NZ_CP108084.1"/>
</dbReference>
<name>A0ABZ1S2M5_9ACTN</name>
<sequence>MALDAEVYLQQLPSLAHSLPEGARRFATDPGHYDFFGQRCVKDLKPARLTSGETGGSRWLELHLRHNCWKHEDDLTIRYSGVQSLTFEPADRGRDVAQLQDVMLDEVLPHEHGCRHEIVCLAGRLIVTSLDLAAMWLHADCPEREPSQ</sequence>
<reference evidence="1" key="1">
    <citation type="submission" date="2022-10" db="EMBL/GenBank/DDBJ databases">
        <title>The complete genomes of actinobacterial strains from the NBC collection.</title>
        <authorList>
            <person name="Joergensen T.S."/>
            <person name="Alvarez Arevalo M."/>
            <person name="Sterndorff E.B."/>
            <person name="Faurdal D."/>
            <person name="Vuksanovic O."/>
            <person name="Mourched A.-S."/>
            <person name="Charusanti P."/>
            <person name="Shaw S."/>
            <person name="Blin K."/>
            <person name="Weber T."/>
        </authorList>
    </citation>
    <scope>NUCLEOTIDE SEQUENCE</scope>
    <source>
        <strain evidence="1">NBC_00256</strain>
    </source>
</reference>
<keyword evidence="2" id="KW-1185">Reference proteome</keyword>
<gene>
    <name evidence="1" type="ORF">OG994_23375</name>
</gene>